<reference evidence="3 4" key="1">
    <citation type="submission" date="2023-07" db="EMBL/GenBank/DDBJ databases">
        <title>Genomic Encyclopedia of Type Strains, Phase IV (KMG-IV): sequencing the most valuable type-strain genomes for metagenomic binning, comparative biology and taxonomic classification.</title>
        <authorList>
            <person name="Goeker M."/>
        </authorList>
    </citation>
    <scope>NUCLEOTIDE SEQUENCE [LARGE SCALE GENOMIC DNA]</scope>
    <source>
        <strain evidence="3 4">DSM 12396</strain>
    </source>
</reference>
<accession>A0ABU0B2A6</accession>
<dbReference type="EMBL" id="JAUSUX010000014">
    <property type="protein sequence ID" value="MDQ0286859.1"/>
    <property type="molecule type" value="Genomic_DNA"/>
</dbReference>
<organism evidence="3 4">
    <name type="scientific">Desulfofundulus luciae</name>
    <dbReference type="NCBI Taxonomy" id="74702"/>
    <lineage>
        <taxon>Bacteria</taxon>
        <taxon>Bacillati</taxon>
        <taxon>Bacillota</taxon>
        <taxon>Clostridia</taxon>
        <taxon>Eubacteriales</taxon>
        <taxon>Peptococcaceae</taxon>
        <taxon>Desulfofundulus</taxon>
    </lineage>
</organism>
<evidence type="ECO:0000259" key="2">
    <source>
        <dbReference type="Pfam" id="PF11127"/>
    </source>
</evidence>
<evidence type="ECO:0000256" key="1">
    <source>
        <dbReference type="SAM" id="Phobius"/>
    </source>
</evidence>
<protein>
    <recommendedName>
        <fullName evidence="2">Inner membrane protein YgaP-like transmembrane domain-containing protein</fullName>
    </recommendedName>
</protein>
<keyword evidence="1" id="KW-1133">Transmembrane helix</keyword>
<dbReference type="InterPro" id="IPR021309">
    <property type="entry name" value="YgaP-like_TM"/>
</dbReference>
<feature type="domain" description="Inner membrane protein YgaP-like transmembrane" evidence="2">
    <location>
        <begin position="4"/>
        <end position="58"/>
    </location>
</feature>
<keyword evidence="4" id="KW-1185">Reference proteome</keyword>
<dbReference type="Proteomes" id="UP001225644">
    <property type="component" value="Unassembled WGS sequence"/>
</dbReference>
<feature type="transmembrane region" description="Helical" evidence="1">
    <location>
        <begin position="36"/>
        <end position="53"/>
    </location>
</feature>
<feature type="transmembrane region" description="Helical" evidence="1">
    <location>
        <begin position="12"/>
        <end position="30"/>
    </location>
</feature>
<name>A0ABU0B2A6_9FIRM</name>
<sequence length="94" mass="10394">MRLKQNVGSTDRLARIIGGVALAVLARPLLLKAMGIYWALEGVLGYCLWYDLMNISSLPGKQRKYGEEDFPVPGEARTGYTDVLSFSREKAESA</sequence>
<dbReference type="RefSeq" id="WP_307402531.1">
    <property type="nucleotide sequence ID" value="NZ_JAUSUX010000014.1"/>
</dbReference>
<gene>
    <name evidence="3" type="ORF">J2Z49_001976</name>
</gene>
<keyword evidence="1" id="KW-0812">Transmembrane</keyword>
<dbReference type="Pfam" id="PF11127">
    <property type="entry name" value="YgaP-like_TM"/>
    <property type="match status" value="1"/>
</dbReference>
<keyword evidence="1" id="KW-0472">Membrane</keyword>
<evidence type="ECO:0000313" key="4">
    <source>
        <dbReference type="Proteomes" id="UP001225644"/>
    </source>
</evidence>
<proteinExistence type="predicted"/>
<evidence type="ECO:0000313" key="3">
    <source>
        <dbReference type="EMBL" id="MDQ0286859.1"/>
    </source>
</evidence>
<comment type="caution">
    <text evidence="3">The sequence shown here is derived from an EMBL/GenBank/DDBJ whole genome shotgun (WGS) entry which is preliminary data.</text>
</comment>